<sequence length="132" mass="15708">MRDQRDAFHLAIPVRNLDEAQEFYVSGLGVKLARRYDDRITLDFFGDQVVCHLSDKIDADPQLYPRHFGVTFRERGDFDRLLRLAQLRKLPFFAEVSTRFEGRAEEHLTMVLRDPSNNLLEFKHYLDPRMMY</sequence>
<proteinExistence type="predicted"/>
<accession>A0ABS6BAR4</accession>
<feature type="domain" description="VOC" evidence="1">
    <location>
        <begin position="6"/>
        <end position="125"/>
    </location>
</feature>
<gene>
    <name evidence="2" type="ORF">KO481_38415</name>
</gene>
<evidence type="ECO:0000313" key="3">
    <source>
        <dbReference type="Proteomes" id="UP000733379"/>
    </source>
</evidence>
<reference evidence="2 3" key="1">
    <citation type="submission" date="2021-06" db="EMBL/GenBank/DDBJ databases">
        <title>Actinomycetes sequencing.</title>
        <authorList>
            <person name="Shan Q."/>
        </authorList>
    </citation>
    <scope>NUCLEOTIDE SEQUENCE [LARGE SCALE GENOMIC DNA]</scope>
    <source>
        <strain evidence="2 3">NEAU-G5</strain>
    </source>
</reference>
<dbReference type="InterPro" id="IPR029068">
    <property type="entry name" value="Glyas_Bleomycin-R_OHBP_Dase"/>
</dbReference>
<dbReference type="EMBL" id="JAHKNI010000021">
    <property type="protein sequence ID" value="MBU3067384.1"/>
    <property type="molecule type" value="Genomic_DNA"/>
</dbReference>
<dbReference type="InterPro" id="IPR037523">
    <property type="entry name" value="VOC_core"/>
</dbReference>
<dbReference type="InterPro" id="IPR004360">
    <property type="entry name" value="Glyas_Fos-R_dOase_dom"/>
</dbReference>
<protein>
    <submittedName>
        <fullName evidence="2">VOC family protein</fullName>
    </submittedName>
</protein>
<dbReference type="PANTHER" id="PTHR39434">
    <property type="match status" value="1"/>
</dbReference>
<dbReference type="PROSITE" id="PS51819">
    <property type="entry name" value="VOC"/>
    <property type="match status" value="1"/>
</dbReference>
<evidence type="ECO:0000259" key="1">
    <source>
        <dbReference type="PROSITE" id="PS51819"/>
    </source>
</evidence>
<dbReference type="PANTHER" id="PTHR39434:SF1">
    <property type="entry name" value="VOC DOMAIN-CONTAINING PROTEIN"/>
    <property type="match status" value="1"/>
</dbReference>
<evidence type="ECO:0000313" key="2">
    <source>
        <dbReference type="EMBL" id="MBU3067384.1"/>
    </source>
</evidence>
<dbReference type="RefSeq" id="WP_215923465.1">
    <property type="nucleotide sequence ID" value="NZ_JAHKNI010000021.1"/>
</dbReference>
<dbReference type="SUPFAM" id="SSF54593">
    <property type="entry name" value="Glyoxalase/Bleomycin resistance protein/Dihydroxybiphenyl dioxygenase"/>
    <property type="match status" value="1"/>
</dbReference>
<organism evidence="2 3">
    <name type="scientific">Nocardia albiluteola</name>
    <dbReference type="NCBI Taxonomy" id="2842303"/>
    <lineage>
        <taxon>Bacteria</taxon>
        <taxon>Bacillati</taxon>
        <taxon>Actinomycetota</taxon>
        <taxon>Actinomycetes</taxon>
        <taxon>Mycobacteriales</taxon>
        <taxon>Nocardiaceae</taxon>
        <taxon>Nocardia</taxon>
    </lineage>
</organism>
<dbReference type="Gene3D" id="3.10.180.10">
    <property type="entry name" value="2,3-Dihydroxybiphenyl 1,2-Dioxygenase, domain 1"/>
    <property type="match status" value="1"/>
</dbReference>
<keyword evidence="3" id="KW-1185">Reference proteome</keyword>
<dbReference type="Pfam" id="PF00903">
    <property type="entry name" value="Glyoxalase"/>
    <property type="match status" value="1"/>
</dbReference>
<dbReference type="Proteomes" id="UP000733379">
    <property type="component" value="Unassembled WGS sequence"/>
</dbReference>
<comment type="caution">
    <text evidence="2">The sequence shown here is derived from an EMBL/GenBank/DDBJ whole genome shotgun (WGS) entry which is preliminary data.</text>
</comment>
<name>A0ABS6BAR4_9NOCA</name>